<proteinExistence type="predicted"/>
<gene>
    <name evidence="3" type="ORF">HNP76_000311</name>
</gene>
<keyword evidence="3" id="KW-0645">Protease</keyword>
<evidence type="ECO:0000259" key="1">
    <source>
        <dbReference type="Pfam" id="PF12773"/>
    </source>
</evidence>
<organism evidence="3 4">
    <name type="scientific">Treponema ruminis</name>
    <dbReference type="NCBI Taxonomy" id="744515"/>
    <lineage>
        <taxon>Bacteria</taxon>
        <taxon>Pseudomonadati</taxon>
        <taxon>Spirochaetota</taxon>
        <taxon>Spirochaetia</taxon>
        <taxon>Spirochaetales</taxon>
        <taxon>Treponemataceae</taxon>
        <taxon>Treponema</taxon>
    </lineage>
</organism>
<comment type="caution">
    <text evidence="3">The sequence shown here is derived from an EMBL/GenBank/DDBJ whole genome shotgun (WGS) entry which is preliminary data.</text>
</comment>
<keyword evidence="3" id="KW-0378">Hydrolase</keyword>
<dbReference type="InterPro" id="IPR038587">
    <property type="entry name" value="Ribosomal_eL40_sf"/>
</dbReference>
<dbReference type="PANTHER" id="PTHR37826:SF2">
    <property type="entry name" value="ZINC-RIBBON DOMAIN-CONTAINING PROTEIN"/>
    <property type="match status" value="1"/>
</dbReference>
<dbReference type="Gene3D" id="4.10.1060.50">
    <property type="match status" value="1"/>
</dbReference>
<dbReference type="PANTHER" id="PTHR37826">
    <property type="entry name" value="FLOTILLIN BAND_7_5 DOMAIN PROTEIN"/>
    <property type="match status" value="1"/>
</dbReference>
<feature type="domain" description="DZANK-type" evidence="1">
    <location>
        <begin position="318"/>
        <end position="364"/>
    </location>
</feature>
<dbReference type="GO" id="GO:0008233">
    <property type="term" value="F:peptidase activity"/>
    <property type="evidence" value="ECO:0007669"/>
    <property type="project" value="UniProtKB-KW"/>
</dbReference>
<evidence type="ECO:0000259" key="2">
    <source>
        <dbReference type="Pfam" id="PF13421"/>
    </source>
</evidence>
<dbReference type="InterPro" id="IPR033880">
    <property type="entry name" value="SPFH_YdjI"/>
</dbReference>
<protein>
    <submittedName>
        <fullName evidence="3">Membrane protease subunit (Stomatin/prohibitin family)</fullName>
    </submittedName>
</protein>
<name>A0A7W8LL23_9SPIR</name>
<dbReference type="GO" id="GO:0006508">
    <property type="term" value="P:proteolysis"/>
    <property type="evidence" value="ECO:0007669"/>
    <property type="project" value="UniProtKB-KW"/>
</dbReference>
<dbReference type="InterPro" id="IPR025874">
    <property type="entry name" value="DZR"/>
</dbReference>
<dbReference type="EMBL" id="JACHFQ010000001">
    <property type="protein sequence ID" value="MBB5224971.1"/>
    <property type="molecule type" value="Genomic_DNA"/>
</dbReference>
<evidence type="ECO:0000313" key="4">
    <source>
        <dbReference type="Proteomes" id="UP000518887"/>
    </source>
</evidence>
<dbReference type="RefSeq" id="WP_184656774.1">
    <property type="nucleotide sequence ID" value="NZ_JACHFQ010000001.1"/>
</dbReference>
<accession>A0A7W8LL23</accession>
<keyword evidence="4" id="KW-1185">Reference proteome</keyword>
<dbReference type="CDD" id="cd03408">
    <property type="entry name" value="SPFH_like_u1"/>
    <property type="match status" value="1"/>
</dbReference>
<reference evidence="3 4" key="1">
    <citation type="submission" date="2020-08" db="EMBL/GenBank/DDBJ databases">
        <title>Genomic Encyclopedia of Type Strains, Phase IV (KMG-IV): sequencing the most valuable type-strain genomes for metagenomic binning, comparative biology and taxonomic classification.</title>
        <authorList>
            <person name="Goeker M."/>
        </authorList>
    </citation>
    <scope>NUCLEOTIDE SEQUENCE [LARGE SCALE GENOMIC DNA]</scope>
    <source>
        <strain evidence="3 4">DSM 103462</strain>
    </source>
</reference>
<dbReference type="SUPFAM" id="SSF117892">
    <property type="entry name" value="Band 7/SPFH domain"/>
    <property type="match status" value="1"/>
</dbReference>
<feature type="domain" description="SPFH" evidence="2">
    <location>
        <begin position="44"/>
        <end position="235"/>
    </location>
</feature>
<dbReference type="Pfam" id="PF13421">
    <property type="entry name" value="Band_7_1"/>
    <property type="match status" value="1"/>
</dbReference>
<dbReference type="Proteomes" id="UP000518887">
    <property type="component" value="Unassembled WGS sequence"/>
</dbReference>
<dbReference type="Gene3D" id="3.30.479.30">
    <property type="entry name" value="Band 7 domain"/>
    <property type="match status" value="1"/>
</dbReference>
<dbReference type="AlphaFoldDB" id="A0A7W8LL23"/>
<evidence type="ECO:0000313" key="3">
    <source>
        <dbReference type="EMBL" id="MBB5224971.1"/>
    </source>
</evidence>
<sequence>MGIFKKNPNEVNYVGGQKHWTDVIKNSSNGNELLWLNPEEDFNTNSTLIVAESEEALFFKDGIIEQVFEGGKYTLSTNNYPFISRIATAFSGGISAFNCKVYFVRKAHSQEILWGTDSPVQVRDPKLGIATSLQARGSYKIQIDDSKKFLVKMVGNNIQNFQQDSVTQYFRNEFSQYIKSAIAQSVKKSNEEILGICSNQVELAKSIQEELTPIMNEYGIKLITFALAAIDIPQNDPNRQKLEAAFATKGEAAIYGEDYNRFVSREILTNISNNDGAGIAAMGAGLGMGVNVGNQIAGMANQIFQTPQSQNNQATVICSKCNAQNQAGAKFCSSCGEPIQAKKLFCSNCGTELAPGSKFCSSCGNKVQ</sequence>
<dbReference type="InterPro" id="IPR036013">
    <property type="entry name" value="Band_7/SPFH_dom_sf"/>
</dbReference>
<dbReference type="Pfam" id="PF12773">
    <property type="entry name" value="DZR"/>
    <property type="match status" value="1"/>
</dbReference>